<dbReference type="SUPFAM" id="SSF51126">
    <property type="entry name" value="Pectin lyase-like"/>
    <property type="match status" value="1"/>
</dbReference>
<dbReference type="EMBL" id="BSOH01000014">
    <property type="protein sequence ID" value="GLR17579.1"/>
    <property type="molecule type" value="Genomic_DNA"/>
</dbReference>
<reference evidence="1" key="2">
    <citation type="submission" date="2023-01" db="EMBL/GenBank/DDBJ databases">
        <title>Draft genome sequence of Portibacter lacus strain NBRC 108769.</title>
        <authorList>
            <person name="Sun Q."/>
            <person name="Mori K."/>
        </authorList>
    </citation>
    <scope>NUCLEOTIDE SEQUENCE</scope>
    <source>
        <strain evidence="1">NBRC 108769</strain>
    </source>
</reference>
<gene>
    <name evidence="1" type="ORF">GCM10007940_21940</name>
</gene>
<sequence length="343" mass="36453">MYSQVEIFPEHTMTATANGPGDGPLGRSGGVTYTFTSTEDQFANCTLLGFMLGEDAAVNMNNLIAPPTASCSYNPSDYFSYSSGENTNSLTLSGVTQVFASNPSHTSTGLYNVPTNANISSPDVIFKRSGDFIYVDVSGLSNFTLTVEYVGIGPAAGYISTNYTGVTIPVVSLYDALSNSSSRSICTTFASRFYAFESGGTSFAINSLDAGTNSLRDMIVNGCPGDTIRFDEALQGDTIKLESELAVNRNIVIDGGILGGKMVVSGQHANRIFDFAEDVSVTLINIELIRGFDAATGGAFVVPQDCTLNNVIFKENNMTSNKEHITLNAMSNLTIKNVVGLYP</sequence>
<protein>
    <submittedName>
        <fullName evidence="1">Uncharacterized protein</fullName>
    </submittedName>
</protein>
<name>A0AA37WFE3_9BACT</name>
<keyword evidence="2" id="KW-1185">Reference proteome</keyword>
<organism evidence="1 2">
    <name type="scientific">Portibacter lacus</name>
    <dbReference type="NCBI Taxonomy" id="1099794"/>
    <lineage>
        <taxon>Bacteria</taxon>
        <taxon>Pseudomonadati</taxon>
        <taxon>Bacteroidota</taxon>
        <taxon>Saprospiria</taxon>
        <taxon>Saprospirales</taxon>
        <taxon>Haliscomenobacteraceae</taxon>
        <taxon>Portibacter</taxon>
    </lineage>
</organism>
<reference evidence="1" key="1">
    <citation type="journal article" date="2014" name="Int. J. Syst. Evol. Microbiol.">
        <title>Complete genome sequence of Corynebacterium casei LMG S-19264T (=DSM 44701T), isolated from a smear-ripened cheese.</title>
        <authorList>
            <consortium name="US DOE Joint Genome Institute (JGI-PGF)"/>
            <person name="Walter F."/>
            <person name="Albersmeier A."/>
            <person name="Kalinowski J."/>
            <person name="Ruckert C."/>
        </authorList>
    </citation>
    <scope>NUCLEOTIDE SEQUENCE</scope>
    <source>
        <strain evidence="1">NBRC 108769</strain>
    </source>
</reference>
<dbReference type="Proteomes" id="UP001156666">
    <property type="component" value="Unassembled WGS sequence"/>
</dbReference>
<evidence type="ECO:0000313" key="1">
    <source>
        <dbReference type="EMBL" id="GLR17579.1"/>
    </source>
</evidence>
<accession>A0AA37WFE3</accession>
<dbReference type="InterPro" id="IPR011050">
    <property type="entry name" value="Pectin_lyase_fold/virulence"/>
</dbReference>
<evidence type="ECO:0000313" key="2">
    <source>
        <dbReference type="Proteomes" id="UP001156666"/>
    </source>
</evidence>
<dbReference type="AlphaFoldDB" id="A0AA37WFE3"/>
<proteinExistence type="predicted"/>
<comment type="caution">
    <text evidence="1">The sequence shown here is derived from an EMBL/GenBank/DDBJ whole genome shotgun (WGS) entry which is preliminary data.</text>
</comment>